<dbReference type="PANTHER" id="PTHR37534">
    <property type="entry name" value="TRANSCRIPTIONAL ACTIVATOR PROTEIN UGA3"/>
    <property type="match status" value="1"/>
</dbReference>
<gene>
    <name evidence="8" type="ORF">QBC35DRAFT_504638</name>
</gene>
<evidence type="ECO:0000256" key="5">
    <source>
        <dbReference type="ARBA" id="ARBA00023163"/>
    </source>
</evidence>
<keyword evidence="2" id="KW-0862">Zinc</keyword>
<dbReference type="GO" id="GO:0005634">
    <property type="term" value="C:nucleus"/>
    <property type="evidence" value="ECO:0007669"/>
    <property type="project" value="UniProtKB-SubCell"/>
</dbReference>
<evidence type="ECO:0000256" key="2">
    <source>
        <dbReference type="ARBA" id="ARBA00022833"/>
    </source>
</evidence>
<evidence type="ECO:0000313" key="9">
    <source>
        <dbReference type="Proteomes" id="UP001302126"/>
    </source>
</evidence>
<keyword evidence="5" id="KW-0804">Transcription</keyword>
<comment type="caution">
    <text evidence="8">The sequence shown here is derived from an EMBL/GenBank/DDBJ whole genome shotgun (WGS) entry which is preliminary data.</text>
</comment>
<comment type="subcellular location">
    <subcellularLocation>
        <location evidence="1">Nucleus</location>
    </subcellularLocation>
</comment>
<dbReference type="Proteomes" id="UP001302126">
    <property type="component" value="Unassembled WGS sequence"/>
</dbReference>
<sequence>MGEPERKRTKYAHTSTAAPHLATTPPFSEPISDLSGFFLSPLQWPSTGLLTEHQWGSPNIEALYGSSQFGSTVANTTPPLADRNPQLPWSPVPTFGNEDLASTSNTGVNLFSDAFSNVDIWSNTSLYQLGPRVPLSLGGFEAVPHATPRKRALEKLSEDLFSVDTSSTAENDFLQCNFPALFPSVPDRAERPSFQAVRNPFLESSENRHPTLENRVRPSLPNNGVINGYIKIQMSAAPADDGPIESEIWDFRSTGKRWLLDRQEEHSFLWDAIPPLPRNFATGMNLDMTDQKLWGFHLHAFCPGRMLLPENYWSSQVAAIAVTNKAARHALLAFATAYALDYQPTETMRERANHHYRSAVRLIEEALQREETYSPGNEDGIVAAIILVLSNDIVNWESRRPKGLEPLWREGARAGRLVLDQSDPGYRYWKNQNVQCTPARTGNANWIAYTDICAQPVTPLSEENAGNRYSWLLAGSEKDVHRIQGITGLCPKLLHIFSQITHLAALLSKNPDGEVVRCAAIRIRKRLKSLRQWCEGSDGYDSADKLLESCILDDNGKVNDALKVVELSAHAWVPAAEIYLHCRVYRKPRSHPHVLAAMDVLVQCVKRLPCTGELFTSQSPFFPVTLMAMLSYREDDRKVSRDWFEVVLTGAQCRSSVPPVWDAIKELWGWWDNEVIEPAYDEDQLMGHRDPWWETMVEKLVEHSGVLSLV</sequence>
<dbReference type="EMBL" id="MU864464">
    <property type="protein sequence ID" value="KAK4185040.1"/>
    <property type="molecule type" value="Genomic_DNA"/>
</dbReference>
<evidence type="ECO:0000313" key="8">
    <source>
        <dbReference type="EMBL" id="KAK4185040.1"/>
    </source>
</evidence>
<organism evidence="8 9">
    <name type="scientific">Podospora australis</name>
    <dbReference type="NCBI Taxonomy" id="1536484"/>
    <lineage>
        <taxon>Eukaryota</taxon>
        <taxon>Fungi</taxon>
        <taxon>Dikarya</taxon>
        <taxon>Ascomycota</taxon>
        <taxon>Pezizomycotina</taxon>
        <taxon>Sordariomycetes</taxon>
        <taxon>Sordariomycetidae</taxon>
        <taxon>Sordariales</taxon>
        <taxon>Podosporaceae</taxon>
        <taxon>Podospora</taxon>
    </lineage>
</organism>
<evidence type="ECO:0000256" key="6">
    <source>
        <dbReference type="ARBA" id="ARBA00023242"/>
    </source>
</evidence>
<name>A0AAN6WN72_9PEZI</name>
<evidence type="ECO:0000256" key="4">
    <source>
        <dbReference type="ARBA" id="ARBA00023125"/>
    </source>
</evidence>
<feature type="region of interest" description="Disordered" evidence="7">
    <location>
        <begin position="1"/>
        <end position="26"/>
    </location>
</feature>
<evidence type="ECO:0000256" key="1">
    <source>
        <dbReference type="ARBA" id="ARBA00004123"/>
    </source>
</evidence>
<evidence type="ECO:0000256" key="3">
    <source>
        <dbReference type="ARBA" id="ARBA00023015"/>
    </source>
</evidence>
<dbReference type="AlphaFoldDB" id="A0AAN6WN72"/>
<protein>
    <submittedName>
        <fullName evidence="8">Fungal-specific transcription factor domain-containing protein</fullName>
    </submittedName>
</protein>
<dbReference type="Pfam" id="PF11951">
    <property type="entry name" value="Fungal_trans_2"/>
    <property type="match status" value="1"/>
</dbReference>
<evidence type="ECO:0000256" key="7">
    <source>
        <dbReference type="SAM" id="MobiDB-lite"/>
    </source>
</evidence>
<accession>A0AAN6WN72</accession>
<reference evidence="8" key="1">
    <citation type="journal article" date="2023" name="Mol. Phylogenet. Evol.">
        <title>Genome-scale phylogeny and comparative genomics of the fungal order Sordariales.</title>
        <authorList>
            <person name="Hensen N."/>
            <person name="Bonometti L."/>
            <person name="Westerberg I."/>
            <person name="Brannstrom I.O."/>
            <person name="Guillou S."/>
            <person name="Cros-Aarteil S."/>
            <person name="Calhoun S."/>
            <person name="Haridas S."/>
            <person name="Kuo A."/>
            <person name="Mondo S."/>
            <person name="Pangilinan J."/>
            <person name="Riley R."/>
            <person name="LaButti K."/>
            <person name="Andreopoulos B."/>
            <person name="Lipzen A."/>
            <person name="Chen C."/>
            <person name="Yan M."/>
            <person name="Daum C."/>
            <person name="Ng V."/>
            <person name="Clum A."/>
            <person name="Steindorff A."/>
            <person name="Ohm R.A."/>
            <person name="Martin F."/>
            <person name="Silar P."/>
            <person name="Natvig D.O."/>
            <person name="Lalanne C."/>
            <person name="Gautier V."/>
            <person name="Ament-Velasquez S.L."/>
            <person name="Kruys A."/>
            <person name="Hutchinson M.I."/>
            <person name="Powell A.J."/>
            <person name="Barry K."/>
            <person name="Miller A.N."/>
            <person name="Grigoriev I.V."/>
            <person name="Debuchy R."/>
            <person name="Gladieux P."/>
            <person name="Hiltunen Thoren M."/>
            <person name="Johannesson H."/>
        </authorList>
    </citation>
    <scope>NUCLEOTIDE SEQUENCE</scope>
    <source>
        <strain evidence="8">PSN309</strain>
    </source>
</reference>
<dbReference type="GO" id="GO:0003677">
    <property type="term" value="F:DNA binding"/>
    <property type="evidence" value="ECO:0007669"/>
    <property type="project" value="UniProtKB-KW"/>
</dbReference>
<keyword evidence="3" id="KW-0805">Transcription regulation</keyword>
<proteinExistence type="predicted"/>
<keyword evidence="4" id="KW-0238">DNA-binding</keyword>
<dbReference type="PANTHER" id="PTHR37534:SF46">
    <property type="entry name" value="ZN(II)2CYS6 TRANSCRIPTION FACTOR (EUROFUNG)"/>
    <property type="match status" value="1"/>
</dbReference>
<dbReference type="InterPro" id="IPR021858">
    <property type="entry name" value="Fun_TF"/>
</dbReference>
<keyword evidence="9" id="KW-1185">Reference proteome</keyword>
<keyword evidence="6" id="KW-0539">Nucleus</keyword>
<reference evidence="8" key="2">
    <citation type="submission" date="2023-05" db="EMBL/GenBank/DDBJ databases">
        <authorList>
            <consortium name="Lawrence Berkeley National Laboratory"/>
            <person name="Steindorff A."/>
            <person name="Hensen N."/>
            <person name="Bonometti L."/>
            <person name="Westerberg I."/>
            <person name="Brannstrom I.O."/>
            <person name="Guillou S."/>
            <person name="Cros-Aarteil S."/>
            <person name="Calhoun S."/>
            <person name="Haridas S."/>
            <person name="Kuo A."/>
            <person name="Mondo S."/>
            <person name="Pangilinan J."/>
            <person name="Riley R."/>
            <person name="Labutti K."/>
            <person name="Andreopoulos B."/>
            <person name="Lipzen A."/>
            <person name="Chen C."/>
            <person name="Yanf M."/>
            <person name="Daum C."/>
            <person name="Ng V."/>
            <person name="Clum A."/>
            <person name="Ohm R."/>
            <person name="Martin F."/>
            <person name="Silar P."/>
            <person name="Natvig D."/>
            <person name="Lalanne C."/>
            <person name="Gautier V."/>
            <person name="Ament-Velasquez S.L."/>
            <person name="Kruys A."/>
            <person name="Hutchinson M.I."/>
            <person name="Powell A.J."/>
            <person name="Barry K."/>
            <person name="Miller A.N."/>
            <person name="Grigoriev I.V."/>
            <person name="Debuchy R."/>
            <person name="Gladieux P."/>
            <person name="Thoren M.H."/>
            <person name="Johannesson H."/>
        </authorList>
    </citation>
    <scope>NUCLEOTIDE SEQUENCE</scope>
    <source>
        <strain evidence="8">PSN309</strain>
    </source>
</reference>